<dbReference type="AlphaFoldDB" id="A0A377K0L7"/>
<accession>A0A377K0L7</accession>
<organism evidence="1 2">
    <name type="scientific">Escherichia coli</name>
    <dbReference type="NCBI Taxonomy" id="562"/>
    <lineage>
        <taxon>Bacteria</taxon>
        <taxon>Pseudomonadati</taxon>
        <taxon>Pseudomonadota</taxon>
        <taxon>Gammaproteobacteria</taxon>
        <taxon>Enterobacterales</taxon>
        <taxon>Enterobacteriaceae</taxon>
        <taxon>Escherichia</taxon>
    </lineage>
</organism>
<sequence>MKQSAGNINDKTSRFFRQTNNISKYDSSRRGKKFFTCTILKKNGDEQKWGDIPGKYRYQMMLKSRNSVPGLKGMRISICVYL</sequence>
<dbReference type="Proteomes" id="UP000254181">
    <property type="component" value="Unassembled WGS sequence"/>
</dbReference>
<proteinExistence type="predicted"/>
<evidence type="ECO:0000313" key="2">
    <source>
        <dbReference type="Proteomes" id="UP000254181"/>
    </source>
</evidence>
<evidence type="ECO:0000313" key="1">
    <source>
        <dbReference type="EMBL" id="STP17825.1"/>
    </source>
</evidence>
<dbReference type="EMBL" id="UGEM01000004">
    <property type="protein sequence ID" value="STP17825.1"/>
    <property type="molecule type" value="Genomic_DNA"/>
</dbReference>
<reference evidence="1 2" key="1">
    <citation type="submission" date="2018-06" db="EMBL/GenBank/DDBJ databases">
        <authorList>
            <consortium name="Pathogen Informatics"/>
            <person name="Doyle S."/>
        </authorList>
    </citation>
    <scope>NUCLEOTIDE SEQUENCE [LARGE SCALE GENOMIC DNA]</scope>
    <source>
        <strain evidence="1 2">NCTC9075</strain>
    </source>
</reference>
<protein>
    <submittedName>
        <fullName evidence="1">Uncharacterized protein</fullName>
    </submittedName>
</protein>
<gene>
    <name evidence="1" type="ORF">NCTC9075_01257</name>
</gene>
<name>A0A377K0L7_ECOLX</name>